<feature type="transmembrane region" description="Helical" evidence="5">
    <location>
        <begin position="178"/>
        <end position="196"/>
    </location>
</feature>
<dbReference type="Proteomes" id="UP000810292">
    <property type="component" value="Unassembled WGS sequence"/>
</dbReference>
<feature type="transmembrane region" description="Helical" evidence="5">
    <location>
        <begin position="238"/>
        <end position="255"/>
    </location>
</feature>
<organism evidence="7 8">
    <name type="scientific">Candidatus Ornithospirochaeta stercoravium</name>
    <dbReference type="NCBI Taxonomy" id="2840897"/>
    <lineage>
        <taxon>Bacteria</taxon>
        <taxon>Pseudomonadati</taxon>
        <taxon>Spirochaetota</taxon>
        <taxon>Spirochaetia</taxon>
        <taxon>Spirochaetales</taxon>
        <taxon>Spirochaetaceae</taxon>
        <taxon>Spirochaetaceae incertae sedis</taxon>
        <taxon>Candidatus Ornithospirochaeta</taxon>
    </lineage>
</organism>
<feature type="transmembrane region" description="Helical" evidence="5">
    <location>
        <begin position="208"/>
        <end position="231"/>
    </location>
</feature>
<evidence type="ECO:0000256" key="3">
    <source>
        <dbReference type="ARBA" id="ARBA00022989"/>
    </source>
</evidence>
<feature type="transmembrane region" description="Helical" evidence="5">
    <location>
        <begin position="123"/>
        <end position="141"/>
    </location>
</feature>
<evidence type="ECO:0000256" key="4">
    <source>
        <dbReference type="ARBA" id="ARBA00023136"/>
    </source>
</evidence>
<dbReference type="AlphaFoldDB" id="A0A9D9ICC8"/>
<feature type="domain" description="EamA" evidence="6">
    <location>
        <begin position="6"/>
        <end position="137"/>
    </location>
</feature>
<dbReference type="PANTHER" id="PTHR22911">
    <property type="entry name" value="ACYL-MALONYL CONDENSING ENZYME-RELATED"/>
    <property type="match status" value="1"/>
</dbReference>
<feature type="transmembrane region" description="Helical" evidence="5">
    <location>
        <begin position="261"/>
        <end position="280"/>
    </location>
</feature>
<accession>A0A9D9ICC8</accession>
<keyword evidence="4 5" id="KW-0472">Membrane</keyword>
<name>A0A9D9ICC8_9SPIO</name>
<dbReference type="InterPro" id="IPR000620">
    <property type="entry name" value="EamA_dom"/>
</dbReference>
<dbReference type="EMBL" id="JADIMF010000139">
    <property type="protein sequence ID" value="MBO8469767.1"/>
    <property type="molecule type" value="Genomic_DNA"/>
</dbReference>
<proteinExistence type="predicted"/>
<dbReference type="InterPro" id="IPR037185">
    <property type="entry name" value="EmrE-like"/>
</dbReference>
<evidence type="ECO:0000259" key="6">
    <source>
        <dbReference type="Pfam" id="PF00892"/>
    </source>
</evidence>
<dbReference type="SUPFAM" id="SSF103481">
    <property type="entry name" value="Multidrug resistance efflux transporter EmrE"/>
    <property type="match status" value="2"/>
</dbReference>
<reference evidence="7" key="2">
    <citation type="journal article" date="2021" name="PeerJ">
        <title>Extensive microbial diversity within the chicken gut microbiome revealed by metagenomics and culture.</title>
        <authorList>
            <person name="Gilroy R."/>
            <person name="Ravi A."/>
            <person name="Getino M."/>
            <person name="Pursley I."/>
            <person name="Horton D.L."/>
            <person name="Alikhan N.F."/>
            <person name="Baker D."/>
            <person name="Gharbi K."/>
            <person name="Hall N."/>
            <person name="Watson M."/>
            <person name="Adriaenssens E.M."/>
            <person name="Foster-Nyarko E."/>
            <person name="Jarju S."/>
            <person name="Secka A."/>
            <person name="Antonio M."/>
            <person name="Oren A."/>
            <person name="Chaudhuri R.R."/>
            <person name="La Ragione R."/>
            <person name="Hildebrand F."/>
            <person name="Pallen M.J."/>
        </authorList>
    </citation>
    <scope>NUCLEOTIDE SEQUENCE</scope>
    <source>
        <strain evidence="7">14700</strain>
    </source>
</reference>
<evidence type="ECO:0000313" key="8">
    <source>
        <dbReference type="Proteomes" id="UP000810292"/>
    </source>
</evidence>
<feature type="transmembrane region" description="Helical" evidence="5">
    <location>
        <begin position="37"/>
        <end position="54"/>
    </location>
</feature>
<reference evidence="7" key="1">
    <citation type="submission" date="2020-10" db="EMBL/GenBank/DDBJ databases">
        <authorList>
            <person name="Gilroy R."/>
        </authorList>
    </citation>
    <scope>NUCLEOTIDE SEQUENCE</scope>
    <source>
        <strain evidence="7">14700</strain>
    </source>
</reference>
<feature type="transmembrane region" description="Helical" evidence="5">
    <location>
        <begin position="7"/>
        <end position="25"/>
    </location>
</feature>
<sequence>MDKRAKGILCILTSAFSFAVMNMFVRLSGDIPSIEKSFFRNAIAAIVALIIVISEREEIKIERKDLPLLLIRSAVGTVGILGNFYAVDHLILSDATMLNKMSPFFTLLFSFLFLKEGISFKKMLLVIGAFIGSLFIIRPTFSNQNLLASIIGFIGGVGAGGAYTAVRALGKRGVKGSVIVLFFSAFSCLVTLPYLIFDFHPMTIKQLIMLILAGTAAACGQFAITAAYRFAPAREISIYDYSQVIFSAILGYIAFSQIPDGWSFLGYGIIILMALLMYIANRKGD</sequence>
<dbReference type="Pfam" id="PF00892">
    <property type="entry name" value="EamA"/>
    <property type="match status" value="1"/>
</dbReference>
<evidence type="ECO:0000256" key="2">
    <source>
        <dbReference type="ARBA" id="ARBA00022692"/>
    </source>
</evidence>
<evidence type="ECO:0000313" key="7">
    <source>
        <dbReference type="EMBL" id="MBO8469767.1"/>
    </source>
</evidence>
<comment type="subcellular location">
    <subcellularLocation>
        <location evidence="1">Membrane</location>
        <topology evidence="1">Multi-pass membrane protein</topology>
    </subcellularLocation>
</comment>
<feature type="transmembrane region" description="Helical" evidence="5">
    <location>
        <begin position="97"/>
        <end position="114"/>
    </location>
</feature>
<keyword evidence="2 5" id="KW-0812">Transmembrane</keyword>
<keyword evidence="3 5" id="KW-1133">Transmembrane helix</keyword>
<evidence type="ECO:0000256" key="1">
    <source>
        <dbReference type="ARBA" id="ARBA00004141"/>
    </source>
</evidence>
<dbReference type="GO" id="GO:0016020">
    <property type="term" value="C:membrane"/>
    <property type="evidence" value="ECO:0007669"/>
    <property type="project" value="UniProtKB-SubCell"/>
</dbReference>
<protein>
    <submittedName>
        <fullName evidence="7">DMT family transporter</fullName>
    </submittedName>
</protein>
<feature type="transmembrane region" description="Helical" evidence="5">
    <location>
        <begin position="66"/>
        <end position="85"/>
    </location>
</feature>
<dbReference type="PANTHER" id="PTHR22911:SF6">
    <property type="entry name" value="SOLUTE CARRIER FAMILY 35 MEMBER G1"/>
    <property type="match status" value="1"/>
</dbReference>
<feature type="transmembrane region" description="Helical" evidence="5">
    <location>
        <begin position="147"/>
        <end position="166"/>
    </location>
</feature>
<gene>
    <name evidence="7" type="ORF">IAA72_08290</name>
</gene>
<comment type="caution">
    <text evidence="7">The sequence shown here is derived from an EMBL/GenBank/DDBJ whole genome shotgun (WGS) entry which is preliminary data.</text>
</comment>
<evidence type="ECO:0000256" key="5">
    <source>
        <dbReference type="SAM" id="Phobius"/>
    </source>
</evidence>